<sequence>MHDALTQLEILLLRPGFVEANPIFWSSAALGLLLKFVDGGLDLHSSNSNLMEAFLIVSRKSWSISL</sequence>
<name>A0ACB5T8E8_AMBMO</name>
<evidence type="ECO:0000313" key="1">
    <source>
        <dbReference type="EMBL" id="GME83397.1"/>
    </source>
</evidence>
<reference evidence="1" key="1">
    <citation type="submission" date="2023-04" db="EMBL/GenBank/DDBJ databases">
        <title>Ambrosiozyma monospora NBRC 10751.</title>
        <authorList>
            <person name="Ichikawa N."/>
            <person name="Sato H."/>
            <person name="Tonouchi N."/>
        </authorList>
    </citation>
    <scope>NUCLEOTIDE SEQUENCE</scope>
    <source>
        <strain evidence="1">NBRC 10751</strain>
    </source>
</reference>
<comment type="caution">
    <text evidence="1">The sequence shown here is derived from an EMBL/GenBank/DDBJ whole genome shotgun (WGS) entry which is preliminary data.</text>
</comment>
<organism evidence="1 2">
    <name type="scientific">Ambrosiozyma monospora</name>
    <name type="common">Yeast</name>
    <name type="synonym">Endomycopsis monosporus</name>
    <dbReference type="NCBI Taxonomy" id="43982"/>
    <lineage>
        <taxon>Eukaryota</taxon>
        <taxon>Fungi</taxon>
        <taxon>Dikarya</taxon>
        <taxon>Ascomycota</taxon>
        <taxon>Saccharomycotina</taxon>
        <taxon>Pichiomycetes</taxon>
        <taxon>Pichiales</taxon>
        <taxon>Pichiaceae</taxon>
        <taxon>Ambrosiozyma</taxon>
    </lineage>
</organism>
<dbReference type="EMBL" id="BSXS01004731">
    <property type="protein sequence ID" value="GME83397.1"/>
    <property type="molecule type" value="Genomic_DNA"/>
</dbReference>
<proteinExistence type="predicted"/>
<protein>
    <submittedName>
        <fullName evidence="1">Unnamed protein product</fullName>
    </submittedName>
</protein>
<accession>A0ACB5T8E8</accession>
<dbReference type="Proteomes" id="UP001165064">
    <property type="component" value="Unassembled WGS sequence"/>
</dbReference>
<keyword evidence="2" id="KW-1185">Reference proteome</keyword>
<gene>
    <name evidence="1" type="ORF">Amon02_000614400</name>
</gene>
<evidence type="ECO:0000313" key="2">
    <source>
        <dbReference type="Proteomes" id="UP001165064"/>
    </source>
</evidence>